<organism evidence="1 2">
    <name type="scientific">Collybiopsis luxurians FD-317 M1</name>
    <dbReference type="NCBI Taxonomy" id="944289"/>
    <lineage>
        <taxon>Eukaryota</taxon>
        <taxon>Fungi</taxon>
        <taxon>Dikarya</taxon>
        <taxon>Basidiomycota</taxon>
        <taxon>Agaricomycotina</taxon>
        <taxon>Agaricomycetes</taxon>
        <taxon>Agaricomycetidae</taxon>
        <taxon>Agaricales</taxon>
        <taxon>Marasmiineae</taxon>
        <taxon>Omphalotaceae</taxon>
        <taxon>Collybiopsis</taxon>
        <taxon>Collybiopsis luxurians</taxon>
    </lineage>
</organism>
<protein>
    <submittedName>
        <fullName evidence="1">Uncharacterized protein</fullName>
    </submittedName>
</protein>
<gene>
    <name evidence="1" type="ORF">GYMLUDRAFT_408572</name>
</gene>
<evidence type="ECO:0000313" key="2">
    <source>
        <dbReference type="Proteomes" id="UP000053593"/>
    </source>
</evidence>
<dbReference type="Proteomes" id="UP000053593">
    <property type="component" value="Unassembled WGS sequence"/>
</dbReference>
<dbReference type="HOGENOM" id="CLU_2133770_0_0_1"/>
<evidence type="ECO:0000313" key="1">
    <source>
        <dbReference type="EMBL" id="KIK51016.1"/>
    </source>
</evidence>
<dbReference type="EMBL" id="KN834875">
    <property type="protein sequence ID" value="KIK51016.1"/>
    <property type="molecule type" value="Genomic_DNA"/>
</dbReference>
<keyword evidence="2" id="KW-1185">Reference proteome</keyword>
<name>A0A0D0B9X2_9AGAR</name>
<dbReference type="AlphaFoldDB" id="A0A0D0B9X2"/>
<accession>A0A0D0B9X2</accession>
<proteinExistence type="predicted"/>
<sequence length="113" mass="13045">MEQHRTERFGGLKRHQLYDALLPVSSCNARHYSQCSLMASLNVFSFSHILTTIVRALGNLIFFQYELYSWHSSPTSITTFVFSFIVICQMSETNSENLTKLDCWSTILLRASR</sequence>
<reference evidence="1 2" key="1">
    <citation type="submission" date="2014-04" db="EMBL/GenBank/DDBJ databases">
        <title>Evolutionary Origins and Diversification of the Mycorrhizal Mutualists.</title>
        <authorList>
            <consortium name="DOE Joint Genome Institute"/>
            <consortium name="Mycorrhizal Genomics Consortium"/>
            <person name="Kohler A."/>
            <person name="Kuo A."/>
            <person name="Nagy L.G."/>
            <person name="Floudas D."/>
            <person name="Copeland A."/>
            <person name="Barry K.W."/>
            <person name="Cichocki N."/>
            <person name="Veneault-Fourrey C."/>
            <person name="LaButti K."/>
            <person name="Lindquist E.A."/>
            <person name="Lipzen A."/>
            <person name="Lundell T."/>
            <person name="Morin E."/>
            <person name="Murat C."/>
            <person name="Riley R."/>
            <person name="Ohm R."/>
            <person name="Sun H."/>
            <person name="Tunlid A."/>
            <person name="Henrissat B."/>
            <person name="Grigoriev I.V."/>
            <person name="Hibbett D.S."/>
            <person name="Martin F."/>
        </authorList>
    </citation>
    <scope>NUCLEOTIDE SEQUENCE [LARGE SCALE GENOMIC DNA]</scope>
    <source>
        <strain evidence="1 2">FD-317 M1</strain>
    </source>
</reference>